<dbReference type="EC" id="7.6.2.9" evidence="5"/>
<evidence type="ECO:0000256" key="6">
    <source>
        <dbReference type="PROSITE-ProRule" id="PRU00703"/>
    </source>
</evidence>
<accession>A0A3G1KUR4</accession>
<evidence type="ECO:0000259" key="7">
    <source>
        <dbReference type="PROSITE" id="PS50893"/>
    </source>
</evidence>
<dbReference type="InterPro" id="IPR017871">
    <property type="entry name" value="ABC_transporter-like_CS"/>
</dbReference>
<dbReference type="InterPro" id="IPR000644">
    <property type="entry name" value="CBS_dom"/>
</dbReference>
<dbReference type="OrthoDB" id="9780431at2"/>
<evidence type="ECO:0000256" key="5">
    <source>
        <dbReference type="ARBA" id="ARBA00066388"/>
    </source>
</evidence>
<dbReference type="FunFam" id="3.40.50.300:FF:000425">
    <property type="entry name" value="Probable ABC transporter, ATP-binding subunit"/>
    <property type="match status" value="1"/>
</dbReference>
<proteinExistence type="inferred from homology"/>
<feature type="domain" description="CBS" evidence="8">
    <location>
        <begin position="321"/>
        <end position="376"/>
    </location>
</feature>
<gene>
    <name evidence="9" type="ORF">DCMF_16650</name>
</gene>
<dbReference type="SUPFAM" id="SSF52540">
    <property type="entry name" value="P-loop containing nucleoside triphosphate hydrolases"/>
    <property type="match status" value="1"/>
</dbReference>
<dbReference type="SMART" id="SM00382">
    <property type="entry name" value="AAA"/>
    <property type="match status" value="1"/>
</dbReference>
<feature type="domain" description="ABC transporter" evidence="7">
    <location>
        <begin position="2"/>
        <end position="238"/>
    </location>
</feature>
<dbReference type="InterPro" id="IPR003439">
    <property type="entry name" value="ABC_transporter-like_ATP-bd"/>
</dbReference>
<dbReference type="EMBL" id="CP017634">
    <property type="protein sequence ID" value="ATW26182.1"/>
    <property type="molecule type" value="Genomic_DNA"/>
</dbReference>
<dbReference type="PROSITE" id="PS51371">
    <property type="entry name" value="CBS"/>
    <property type="match status" value="1"/>
</dbReference>
<keyword evidence="10" id="KW-1185">Reference proteome</keyword>
<dbReference type="Gene3D" id="3.40.50.300">
    <property type="entry name" value="P-loop containing nucleotide triphosphate hydrolases"/>
    <property type="match status" value="1"/>
</dbReference>
<evidence type="ECO:0000313" key="10">
    <source>
        <dbReference type="Proteomes" id="UP000323521"/>
    </source>
</evidence>
<keyword evidence="6" id="KW-0129">CBS domain</keyword>
<keyword evidence="2" id="KW-0813">Transport</keyword>
<dbReference type="Proteomes" id="UP000323521">
    <property type="component" value="Chromosome"/>
</dbReference>
<evidence type="ECO:0000256" key="3">
    <source>
        <dbReference type="ARBA" id="ARBA00022741"/>
    </source>
</evidence>
<keyword evidence="4 9" id="KW-0067">ATP-binding</keyword>
<evidence type="ECO:0000256" key="4">
    <source>
        <dbReference type="ARBA" id="ARBA00022840"/>
    </source>
</evidence>
<dbReference type="Gene3D" id="3.10.580.10">
    <property type="entry name" value="CBS-domain"/>
    <property type="match status" value="1"/>
</dbReference>
<comment type="similarity">
    <text evidence="1">Belongs to the ABC transporter superfamily.</text>
</comment>
<dbReference type="AlphaFoldDB" id="A0A3G1KUR4"/>
<evidence type="ECO:0000259" key="8">
    <source>
        <dbReference type="PROSITE" id="PS51371"/>
    </source>
</evidence>
<dbReference type="GO" id="GO:0015418">
    <property type="term" value="F:ABC-type quaternary ammonium compound transporting activity"/>
    <property type="evidence" value="ECO:0007669"/>
    <property type="project" value="UniProtKB-EC"/>
</dbReference>
<dbReference type="InterPro" id="IPR046342">
    <property type="entry name" value="CBS_dom_sf"/>
</dbReference>
<reference evidence="9 10" key="1">
    <citation type="submission" date="2016-10" db="EMBL/GenBank/DDBJ databases">
        <title>Complete Genome Sequence of Peptococcaceae strain DCMF.</title>
        <authorList>
            <person name="Edwards R.J."/>
            <person name="Holland S.I."/>
            <person name="Deshpande N.P."/>
            <person name="Wong Y.K."/>
            <person name="Ertan H."/>
            <person name="Manefield M."/>
            <person name="Russell T.L."/>
            <person name="Lee M.J."/>
        </authorList>
    </citation>
    <scope>NUCLEOTIDE SEQUENCE [LARGE SCALE GENOMIC DNA]</scope>
    <source>
        <strain evidence="9 10">DCMF</strain>
    </source>
</reference>
<evidence type="ECO:0000256" key="2">
    <source>
        <dbReference type="ARBA" id="ARBA00022448"/>
    </source>
</evidence>
<dbReference type="KEGG" id="fwa:DCMF_16650"/>
<dbReference type="Pfam" id="PF00571">
    <property type="entry name" value="CBS"/>
    <property type="match status" value="1"/>
</dbReference>
<dbReference type="SUPFAM" id="SSF54631">
    <property type="entry name" value="CBS-domain pair"/>
    <property type="match status" value="1"/>
</dbReference>
<dbReference type="PANTHER" id="PTHR43117:SF4">
    <property type="entry name" value="OSMOPROTECTANT IMPORT ATP-BINDING PROTEIN OSMV"/>
    <property type="match status" value="1"/>
</dbReference>
<evidence type="ECO:0000313" key="9">
    <source>
        <dbReference type="EMBL" id="ATW26182.1"/>
    </source>
</evidence>
<organism evidence="9 10">
    <name type="scientific">Formimonas warabiya</name>
    <dbReference type="NCBI Taxonomy" id="1761012"/>
    <lineage>
        <taxon>Bacteria</taxon>
        <taxon>Bacillati</taxon>
        <taxon>Bacillota</taxon>
        <taxon>Clostridia</taxon>
        <taxon>Eubacteriales</taxon>
        <taxon>Peptococcaceae</taxon>
        <taxon>Candidatus Formimonas</taxon>
    </lineage>
</organism>
<sequence>MIELKNVTKTYPGQSFKAVDNLSMIMETGEITVLVGPSGCGKSTTIRLINGMIETTSGDVFIDGKNIKDTDPNRLRMNIGYVIQHIGLLPHLTIAQNIAIVPKLHGWDKGRIDKRVVELLELVGLDPGITKNKYPLQLSGGQMQRVGVARAMAVDPATMLMDEPFGAVDPITRRGLQDEFLRLQTVMKKTICFVTHDINEAVKMGDKIAIMNKGQIVQYDTPKNILSHPVNDFVQDFIGADRMVKKLNILLAEQIIYPIEKTLRINESELPRAFDLMREKGDYHVACYIDNAGRAVGLITKEMEKKLVGNFTIEGLKGLIADNQKAAVHHDTNLSDVFSQMLEHNSECVPVVRNDDIIGSAFFDDIRIFVNKEDDE</sequence>
<dbReference type="Pfam" id="PF00005">
    <property type="entry name" value="ABC_tran"/>
    <property type="match status" value="1"/>
</dbReference>
<name>A0A3G1KUR4_FORW1</name>
<dbReference type="InterPro" id="IPR027417">
    <property type="entry name" value="P-loop_NTPase"/>
</dbReference>
<evidence type="ECO:0000256" key="1">
    <source>
        <dbReference type="ARBA" id="ARBA00005417"/>
    </source>
</evidence>
<keyword evidence="3" id="KW-0547">Nucleotide-binding</keyword>
<dbReference type="PROSITE" id="PS50893">
    <property type="entry name" value="ABC_TRANSPORTER_2"/>
    <property type="match status" value="1"/>
</dbReference>
<dbReference type="PANTHER" id="PTHR43117">
    <property type="entry name" value="OSMOPROTECTANT IMPORT ATP-BINDING PROTEIN OSMV"/>
    <property type="match status" value="1"/>
</dbReference>
<protein>
    <recommendedName>
        <fullName evidence="5">ABC-type quaternary amine transporter</fullName>
        <ecNumber evidence="5">7.6.2.9</ecNumber>
    </recommendedName>
</protein>
<dbReference type="GO" id="GO:0005524">
    <property type="term" value="F:ATP binding"/>
    <property type="evidence" value="ECO:0007669"/>
    <property type="project" value="UniProtKB-KW"/>
</dbReference>
<dbReference type="PROSITE" id="PS00211">
    <property type="entry name" value="ABC_TRANSPORTER_1"/>
    <property type="match status" value="1"/>
</dbReference>
<dbReference type="InterPro" id="IPR003593">
    <property type="entry name" value="AAA+_ATPase"/>
</dbReference>
<dbReference type="RefSeq" id="WP_148135462.1">
    <property type="nucleotide sequence ID" value="NZ_CP017634.1"/>
</dbReference>
<dbReference type="GO" id="GO:0016887">
    <property type="term" value="F:ATP hydrolysis activity"/>
    <property type="evidence" value="ECO:0007669"/>
    <property type="project" value="InterPro"/>
</dbReference>